<dbReference type="EnsemblPlants" id="PNT67317">
    <property type="protein sequence ID" value="PNT67317"/>
    <property type="gene ID" value="BRADI_3g24670v3"/>
</dbReference>
<dbReference type="OrthoDB" id="2130367at2759"/>
<dbReference type="PANTHER" id="PTHR32018:SF21">
    <property type="entry name" value="RHAMNOGALACTURONAN ENDOLYASE"/>
    <property type="match status" value="1"/>
</dbReference>
<accession>A0A2K2CZ61</accession>
<dbReference type="SUPFAM" id="SSF49785">
    <property type="entry name" value="Galactose-binding domain-like"/>
    <property type="match status" value="1"/>
</dbReference>
<feature type="signal peptide" evidence="2">
    <location>
        <begin position="1"/>
        <end position="22"/>
    </location>
</feature>
<name>A0A2K2CZ61_BRADI</name>
<evidence type="ECO:0000256" key="1">
    <source>
        <dbReference type="ARBA" id="ARBA00022729"/>
    </source>
</evidence>
<evidence type="ECO:0000313" key="7">
    <source>
        <dbReference type="Proteomes" id="UP000008810"/>
    </source>
</evidence>
<reference evidence="5 6" key="1">
    <citation type="journal article" date="2010" name="Nature">
        <title>Genome sequencing and analysis of the model grass Brachypodium distachyon.</title>
        <authorList>
            <consortium name="International Brachypodium Initiative"/>
        </authorList>
    </citation>
    <scope>NUCLEOTIDE SEQUENCE [LARGE SCALE GENOMIC DNA]</scope>
    <source>
        <strain evidence="5 6">Bd21</strain>
    </source>
</reference>
<dbReference type="CDD" id="cd10316">
    <property type="entry name" value="RGL4_M"/>
    <property type="match status" value="1"/>
</dbReference>
<keyword evidence="7" id="KW-1185">Reference proteome</keyword>
<evidence type="ECO:0000259" key="3">
    <source>
        <dbReference type="Pfam" id="PF14683"/>
    </source>
</evidence>
<evidence type="ECO:0000259" key="4">
    <source>
        <dbReference type="Pfam" id="PF14686"/>
    </source>
</evidence>
<dbReference type="InterPro" id="IPR013784">
    <property type="entry name" value="Carb-bd-like_fold"/>
</dbReference>
<dbReference type="InParanoid" id="A0A2K2CZ61"/>
<feature type="non-terminal residue" evidence="5">
    <location>
        <position position="563"/>
    </location>
</feature>
<dbReference type="InterPro" id="IPR051850">
    <property type="entry name" value="Polysacch_Lyase_4"/>
</dbReference>
<dbReference type="Pfam" id="PF06045">
    <property type="entry name" value="Rhamnogal_lyase"/>
    <property type="match status" value="1"/>
</dbReference>
<dbReference type="SUPFAM" id="SSF49452">
    <property type="entry name" value="Starch-binding domain-like"/>
    <property type="match status" value="1"/>
</dbReference>
<keyword evidence="1 2" id="KW-0732">Signal</keyword>
<feature type="domain" description="Rhamnogalacturonan lyase" evidence="3">
    <location>
        <begin position="457"/>
        <end position="533"/>
    </location>
</feature>
<feature type="chain" id="PRO_5036043299" description="Rhamnogalacturonan endolyase" evidence="2">
    <location>
        <begin position="23"/>
        <end position="563"/>
    </location>
</feature>
<feature type="domain" description="Rhamnogalacturonan lyase" evidence="4">
    <location>
        <begin position="370"/>
        <end position="444"/>
    </location>
</feature>
<evidence type="ECO:0008006" key="8">
    <source>
        <dbReference type="Google" id="ProtNLM"/>
    </source>
</evidence>
<dbReference type="InterPro" id="IPR029413">
    <property type="entry name" value="RG-lyase_II"/>
</dbReference>
<dbReference type="Pfam" id="PF14686">
    <property type="entry name" value="fn3_3"/>
    <property type="match status" value="1"/>
</dbReference>
<dbReference type="Pfam" id="PF14683">
    <property type="entry name" value="CBM-like"/>
    <property type="match status" value="1"/>
</dbReference>
<protein>
    <recommendedName>
        <fullName evidence="8">Rhamnogalacturonan endolyase</fullName>
    </recommendedName>
</protein>
<organism evidence="5">
    <name type="scientific">Brachypodium distachyon</name>
    <name type="common">Purple false brome</name>
    <name type="synonym">Trachynia distachya</name>
    <dbReference type="NCBI Taxonomy" id="15368"/>
    <lineage>
        <taxon>Eukaryota</taxon>
        <taxon>Viridiplantae</taxon>
        <taxon>Streptophyta</taxon>
        <taxon>Embryophyta</taxon>
        <taxon>Tracheophyta</taxon>
        <taxon>Spermatophyta</taxon>
        <taxon>Magnoliopsida</taxon>
        <taxon>Liliopsida</taxon>
        <taxon>Poales</taxon>
        <taxon>Poaceae</taxon>
        <taxon>BOP clade</taxon>
        <taxon>Pooideae</taxon>
        <taxon>Stipodae</taxon>
        <taxon>Brachypodieae</taxon>
        <taxon>Brachypodium</taxon>
    </lineage>
</organism>
<dbReference type="Proteomes" id="UP000008810">
    <property type="component" value="Chromosome 3"/>
</dbReference>
<dbReference type="PANTHER" id="PTHR32018">
    <property type="entry name" value="RHAMNOGALACTURONATE LYASE FAMILY PROTEIN"/>
    <property type="match status" value="1"/>
</dbReference>
<dbReference type="InterPro" id="IPR010325">
    <property type="entry name" value="Rhamnogal_lyase"/>
</dbReference>
<dbReference type="GO" id="GO:0030246">
    <property type="term" value="F:carbohydrate binding"/>
    <property type="evidence" value="ECO:0007669"/>
    <property type="project" value="InterPro"/>
</dbReference>
<evidence type="ECO:0000256" key="2">
    <source>
        <dbReference type="SAM" id="SignalP"/>
    </source>
</evidence>
<reference evidence="5" key="2">
    <citation type="submission" date="2017-06" db="EMBL/GenBank/DDBJ databases">
        <title>WGS assembly of Brachypodium distachyon.</title>
        <authorList>
            <consortium name="The International Brachypodium Initiative"/>
            <person name="Lucas S."/>
            <person name="Harmon-Smith M."/>
            <person name="Lail K."/>
            <person name="Tice H."/>
            <person name="Grimwood J."/>
            <person name="Bruce D."/>
            <person name="Barry K."/>
            <person name="Shu S."/>
            <person name="Lindquist E."/>
            <person name="Wang M."/>
            <person name="Pitluck S."/>
            <person name="Vogel J.P."/>
            <person name="Garvin D.F."/>
            <person name="Mockler T.C."/>
            <person name="Schmutz J."/>
            <person name="Rokhsar D."/>
            <person name="Bevan M.W."/>
        </authorList>
    </citation>
    <scope>NUCLEOTIDE SEQUENCE</scope>
    <source>
        <strain evidence="5">Bd21</strain>
    </source>
</reference>
<dbReference type="CDD" id="cd10320">
    <property type="entry name" value="RGL4_N"/>
    <property type="match status" value="1"/>
</dbReference>
<proteinExistence type="predicted"/>
<evidence type="ECO:0000313" key="5">
    <source>
        <dbReference type="EMBL" id="PNT67317.1"/>
    </source>
</evidence>
<sequence length="563" mass="62221">MAMGIVLLAVALSLMQVLAGAAAPSDGGVTLHVDRNQVLVDNGLVQVALSRPDGHITGVRYGGERNLLHSSRRGGNTGGYWDLVWNSPGSGQRGNYDMLEGSELSVVSESKDQVEVSFRSTYNPAKQTGVPLNLDKRLVMLKGSSGFYCYAILEHGGDTPAIDIRVAFKLNTERFNYMAISDDIQRYMPRAKDRDAPRSAPLAFKEAVLLVDPSESQFKGEVDDKTNRVHGWVAAAGHPSCPIGFWVVTPSNEFKPGGRLKRYLTSHVGPTSLSVFIGTHYVGDDIVARVRDGEYWNKVMGPVFIYLNMGPGGPLTLWEDANAVAESEAAKWPYGFLGSKDFPKAHERGSITGRLSVTDRYVSRDDMPARMAYVGLAALGQHGSWATESKGYQFWSRASATSGEFTIDNVRAGDYNLYAWVPGVLGDYINTTRVRVTPGRAINLGDLVFEPPRSGPTLWEIGVPDRSSAEMFVPDPDPKYLNKLFANNDKYRQYGLWERYADLYPTDDLVYTVGKSNHSKDWFFAHVTRRLQRTNDTTDTVQPEPRLAGRHIHLTHCSCSCSH</sequence>
<dbReference type="Gene3D" id="2.60.40.1120">
    <property type="entry name" value="Carboxypeptidase-like, regulatory domain"/>
    <property type="match status" value="1"/>
</dbReference>
<dbReference type="Gramene" id="PNT67317">
    <property type="protein sequence ID" value="PNT67317"/>
    <property type="gene ID" value="BRADI_3g24670v3"/>
</dbReference>
<evidence type="ECO:0000313" key="6">
    <source>
        <dbReference type="EnsemblPlants" id="PNT67317"/>
    </source>
</evidence>
<gene>
    <name evidence="5" type="ORF">BRADI_3g24670v3</name>
</gene>
<dbReference type="InterPro" id="IPR008979">
    <property type="entry name" value="Galactose-bd-like_sf"/>
</dbReference>
<dbReference type="STRING" id="15368.A0A2K2CZ61"/>
<dbReference type="InterPro" id="IPR029411">
    <property type="entry name" value="RG-lyase_III"/>
</dbReference>
<reference evidence="6" key="3">
    <citation type="submission" date="2018-08" db="UniProtKB">
        <authorList>
            <consortium name="EnsemblPlants"/>
        </authorList>
    </citation>
    <scope>IDENTIFICATION</scope>
    <source>
        <strain evidence="6">cv. Bd21</strain>
    </source>
</reference>
<dbReference type="EMBL" id="CM000882">
    <property type="protein sequence ID" value="PNT67317.1"/>
    <property type="molecule type" value="Genomic_DNA"/>
</dbReference>
<dbReference type="AlphaFoldDB" id="A0A2K2CZ61"/>